<comment type="caution">
    <text evidence="2">The sequence shown here is derived from an EMBL/GenBank/DDBJ whole genome shotgun (WGS) entry which is preliminary data.</text>
</comment>
<dbReference type="PATRIC" id="fig|1129367.4.peg.3869"/>
<keyword evidence="1" id="KW-0472">Membrane</keyword>
<sequence length="85" mass="9858">MAKYSSVFSRLKPVLFILIIGIAIYFGIHYIGESLVVHMDSLESHNHISEVLTNKLLRKYDKLAFGALIAFVFIAIKRFWKDSRR</sequence>
<reference evidence="2 3" key="1">
    <citation type="journal article" date="2015" name="BMC Genomics">
        <title>Genome mining reveals unlocked bioactive potential of marine Gram-negative bacteria.</title>
        <authorList>
            <person name="Machado H."/>
            <person name="Sonnenschein E.C."/>
            <person name="Melchiorsen J."/>
            <person name="Gram L."/>
        </authorList>
    </citation>
    <scope>NUCLEOTIDE SEQUENCE [LARGE SCALE GENOMIC DNA]</scope>
    <source>
        <strain evidence="2 3">S4054</strain>
    </source>
</reference>
<evidence type="ECO:0000313" key="2">
    <source>
        <dbReference type="EMBL" id="KKE82338.1"/>
    </source>
</evidence>
<feature type="transmembrane region" description="Helical" evidence="1">
    <location>
        <begin position="12"/>
        <end position="32"/>
    </location>
</feature>
<evidence type="ECO:0000313" key="3">
    <source>
        <dbReference type="Proteomes" id="UP000033434"/>
    </source>
</evidence>
<evidence type="ECO:0000256" key="1">
    <source>
        <dbReference type="SAM" id="Phobius"/>
    </source>
</evidence>
<accession>A0A0F6A896</accession>
<proteinExistence type="predicted"/>
<protein>
    <submittedName>
        <fullName evidence="2">Uncharacterized protein</fullName>
    </submittedName>
</protein>
<keyword evidence="1" id="KW-1133">Transmembrane helix</keyword>
<feature type="transmembrane region" description="Helical" evidence="1">
    <location>
        <begin position="63"/>
        <end position="80"/>
    </location>
</feature>
<dbReference type="EMBL" id="AUXW01000166">
    <property type="protein sequence ID" value="KKE82338.1"/>
    <property type="molecule type" value="Genomic_DNA"/>
</dbReference>
<dbReference type="AlphaFoldDB" id="A0A0F6A896"/>
<dbReference type="Proteomes" id="UP000033434">
    <property type="component" value="Unassembled WGS sequence"/>
</dbReference>
<keyword evidence="1" id="KW-0812">Transmembrane</keyword>
<gene>
    <name evidence="2" type="ORF">N479_19045</name>
</gene>
<organism evidence="2 3">
    <name type="scientific">Pseudoalteromonas luteoviolacea S4054</name>
    <dbReference type="NCBI Taxonomy" id="1129367"/>
    <lineage>
        <taxon>Bacteria</taxon>
        <taxon>Pseudomonadati</taxon>
        <taxon>Pseudomonadota</taxon>
        <taxon>Gammaproteobacteria</taxon>
        <taxon>Alteromonadales</taxon>
        <taxon>Pseudoalteromonadaceae</taxon>
        <taxon>Pseudoalteromonas</taxon>
    </lineage>
</organism>
<name>A0A0F6A896_9GAMM</name>